<accession>A0A7S1N3C3</accession>
<feature type="region of interest" description="Disordered" evidence="1">
    <location>
        <begin position="1"/>
        <end position="94"/>
    </location>
</feature>
<evidence type="ECO:0000256" key="1">
    <source>
        <dbReference type="SAM" id="MobiDB-lite"/>
    </source>
</evidence>
<feature type="compositionally biased region" description="Pro residues" evidence="1">
    <location>
        <begin position="78"/>
        <end position="87"/>
    </location>
</feature>
<protein>
    <submittedName>
        <fullName evidence="2">Uncharacterized protein</fullName>
    </submittedName>
</protein>
<dbReference type="EMBL" id="HBGA01015691">
    <property type="protein sequence ID" value="CAD8995012.1"/>
    <property type="molecule type" value="Transcribed_RNA"/>
</dbReference>
<reference evidence="2" key="1">
    <citation type="submission" date="2021-01" db="EMBL/GenBank/DDBJ databases">
        <authorList>
            <person name="Corre E."/>
            <person name="Pelletier E."/>
            <person name="Niang G."/>
            <person name="Scheremetjew M."/>
            <person name="Finn R."/>
            <person name="Kale V."/>
            <person name="Holt S."/>
            <person name="Cochrane G."/>
            <person name="Meng A."/>
            <person name="Brown T."/>
            <person name="Cohen L."/>
        </authorList>
    </citation>
    <scope>NUCLEOTIDE SEQUENCE</scope>
    <source>
        <strain evidence="2">NIES-381</strain>
    </source>
</reference>
<evidence type="ECO:0000313" key="2">
    <source>
        <dbReference type="EMBL" id="CAD8995012.1"/>
    </source>
</evidence>
<dbReference type="AlphaFoldDB" id="A0A7S1N3C3"/>
<gene>
    <name evidence="2" type="ORF">EGYM00392_LOCUS6067</name>
</gene>
<proteinExistence type="predicted"/>
<name>A0A7S1N3C3_9EUGL</name>
<organism evidence="2">
    <name type="scientific">Eutreptiella gymnastica</name>
    <dbReference type="NCBI Taxonomy" id="73025"/>
    <lineage>
        <taxon>Eukaryota</taxon>
        <taxon>Discoba</taxon>
        <taxon>Euglenozoa</taxon>
        <taxon>Euglenida</taxon>
        <taxon>Spirocuta</taxon>
        <taxon>Euglenophyceae</taxon>
        <taxon>Eutreptiales</taxon>
        <taxon>Eutreptiaceae</taxon>
        <taxon>Eutreptiella</taxon>
    </lineage>
</organism>
<sequence length="112" mass="11309">MSSAQRAPSDGAREAPAAGPRRALHRRRPLSVPGARVPLIPPSRPTPKMAHRAISAGSTFPSLHGGPLGPKGARGSEYPPPPSPSPARPGLAAGVTGVQAAGRWAVAALLPL</sequence>